<accession>A0A0G4I454</accession>
<feature type="transmembrane region" description="Helical" evidence="2">
    <location>
        <begin position="45"/>
        <end position="65"/>
    </location>
</feature>
<feature type="compositionally biased region" description="Polar residues" evidence="1">
    <location>
        <begin position="324"/>
        <end position="336"/>
    </location>
</feature>
<feature type="region of interest" description="Disordered" evidence="1">
    <location>
        <begin position="74"/>
        <end position="101"/>
    </location>
</feature>
<dbReference type="AlphaFoldDB" id="A0A0G4I454"/>
<proteinExistence type="predicted"/>
<feature type="compositionally biased region" description="Basic and acidic residues" evidence="1">
    <location>
        <begin position="86"/>
        <end position="101"/>
    </location>
</feature>
<feature type="compositionally biased region" description="Basic and acidic residues" evidence="1">
    <location>
        <begin position="365"/>
        <end position="377"/>
    </location>
</feature>
<sequence length="642" mass="71311">MFFDKKFPTMIRKKAAMGRVGDPSEALETSLRLKKKSHQTSWRSCFFYVVAPLSLFWIYVIFFLFTSRHRDATEGGARRRHPARRSYNEMEVDNKKGRGKNEMTDSLSREYYMEVDPQPMQEILNERQTKAHLIAYAGFDPQRIRSQSVPLRFEDRYCKCLDTPQETQFTDFEGQPGRTADFLLTAATFGANEIKGNVEKQSRSLERALQALSDNADALPRLTTGKAAKHSLSPVVSEIISLLDLPQAKGPSYRILEAKDKEREEGGEMGAQPFITLQPLQGNGPELRIFASAPASLDIAFDPSADIVVGAFHGPLTASKPEPLSNSPSLLQTEVSSGGVEPQIGEGDALPPSASVREAPEVTPENERQRERRRQEDLGDWETDINRRSIFTLLPFEEEEGESADHTATSKEEMSSSRLLVESLAASFSKGPHAATRGGFKREIRVVRVDKKKEGKPFSEGTLEDSPVSSSPSSSIGGRETLSVSEREFADLRTQSAYCVCAEDSLSLRRTRGRKLAECVSAAVSALCIPVVVADWAWLPQGCIWDWTQMGVFVPERLAGRAGQLLRELPREATEARQRALQKAQPWFDPKFFPLASSSSSSKGGEEGALSGVNGPQSLALFEFYMRTGGCKTQRKQTREKP</sequence>
<feature type="region of interest" description="Disordered" evidence="1">
    <location>
        <begin position="317"/>
        <end position="381"/>
    </location>
</feature>
<keyword evidence="2" id="KW-0812">Transmembrane</keyword>
<dbReference type="EMBL" id="CDMZ01005023">
    <property type="protein sequence ID" value="CEM51702.1"/>
    <property type="molecule type" value="Genomic_DNA"/>
</dbReference>
<protein>
    <recommendedName>
        <fullName evidence="4">Exostosin GT47 domain-containing protein</fullName>
    </recommendedName>
</protein>
<organism evidence="3">
    <name type="scientific">Chromera velia CCMP2878</name>
    <dbReference type="NCBI Taxonomy" id="1169474"/>
    <lineage>
        <taxon>Eukaryota</taxon>
        <taxon>Sar</taxon>
        <taxon>Alveolata</taxon>
        <taxon>Colpodellida</taxon>
        <taxon>Chromeraceae</taxon>
        <taxon>Chromera</taxon>
    </lineage>
</organism>
<feature type="compositionally biased region" description="Basic and acidic residues" evidence="1">
    <location>
        <begin position="403"/>
        <end position="415"/>
    </location>
</feature>
<evidence type="ECO:0000256" key="2">
    <source>
        <dbReference type="SAM" id="Phobius"/>
    </source>
</evidence>
<gene>
    <name evidence="3" type="ORF">Cvel_1787</name>
</gene>
<dbReference type="VEuPathDB" id="CryptoDB:Cvel_1787"/>
<evidence type="ECO:0000256" key="1">
    <source>
        <dbReference type="SAM" id="MobiDB-lite"/>
    </source>
</evidence>
<feature type="region of interest" description="Disordered" evidence="1">
    <location>
        <begin position="455"/>
        <end position="481"/>
    </location>
</feature>
<reference evidence="3" key="1">
    <citation type="submission" date="2014-11" db="EMBL/GenBank/DDBJ databases">
        <authorList>
            <person name="Otto D Thomas"/>
            <person name="Naeem Raeece"/>
        </authorList>
    </citation>
    <scope>NUCLEOTIDE SEQUENCE</scope>
</reference>
<name>A0A0G4I454_9ALVE</name>
<feature type="compositionally biased region" description="Low complexity" evidence="1">
    <location>
        <begin position="466"/>
        <end position="475"/>
    </location>
</feature>
<keyword evidence="2" id="KW-1133">Transmembrane helix</keyword>
<keyword evidence="2" id="KW-0472">Membrane</keyword>
<feature type="region of interest" description="Disordered" evidence="1">
    <location>
        <begin position="393"/>
        <end position="416"/>
    </location>
</feature>
<evidence type="ECO:0008006" key="4">
    <source>
        <dbReference type="Google" id="ProtNLM"/>
    </source>
</evidence>
<evidence type="ECO:0000313" key="3">
    <source>
        <dbReference type="EMBL" id="CEM51702.1"/>
    </source>
</evidence>